<feature type="transmembrane region" description="Helical" evidence="11">
    <location>
        <begin position="65"/>
        <end position="92"/>
    </location>
</feature>
<proteinExistence type="inferred from homology"/>
<evidence type="ECO:0000256" key="9">
    <source>
        <dbReference type="PROSITE-ProRule" id="PRU00703"/>
    </source>
</evidence>
<dbReference type="EMBL" id="JASOOE010000012">
    <property type="protein sequence ID" value="MDK7187675.1"/>
    <property type="molecule type" value="Genomic_DNA"/>
</dbReference>
<dbReference type="CDD" id="cd04590">
    <property type="entry name" value="CBS_pair_CorC_HlyC_assoc"/>
    <property type="match status" value="1"/>
</dbReference>
<evidence type="ECO:0000256" key="11">
    <source>
        <dbReference type="SAM" id="Phobius"/>
    </source>
</evidence>
<dbReference type="Pfam" id="PF01595">
    <property type="entry name" value="CNNM"/>
    <property type="match status" value="1"/>
</dbReference>
<dbReference type="InterPro" id="IPR044751">
    <property type="entry name" value="Ion_transp-like_CBS"/>
</dbReference>
<dbReference type="PANTHER" id="PTHR43099:SF5">
    <property type="entry name" value="HLYC_CORC FAMILY TRANSPORTER"/>
    <property type="match status" value="1"/>
</dbReference>
<comment type="subcellular location">
    <subcellularLocation>
        <location evidence="1">Cell membrane</location>
        <topology evidence="1">Multi-pass membrane protein</topology>
    </subcellularLocation>
</comment>
<evidence type="ECO:0000256" key="4">
    <source>
        <dbReference type="ARBA" id="ARBA00022692"/>
    </source>
</evidence>
<organism evidence="14 15">
    <name type="scientific">Facklamia hominis</name>
    <dbReference type="NCBI Taxonomy" id="178214"/>
    <lineage>
        <taxon>Bacteria</taxon>
        <taxon>Bacillati</taxon>
        <taxon>Bacillota</taxon>
        <taxon>Bacilli</taxon>
        <taxon>Lactobacillales</taxon>
        <taxon>Aerococcaceae</taxon>
        <taxon>Facklamia</taxon>
    </lineage>
</organism>
<dbReference type="GO" id="GO:0050660">
    <property type="term" value="F:flavin adenine dinucleotide binding"/>
    <property type="evidence" value="ECO:0007669"/>
    <property type="project" value="InterPro"/>
</dbReference>
<dbReference type="InterPro" id="IPR051676">
    <property type="entry name" value="UPF0053_domain"/>
</dbReference>
<dbReference type="InterPro" id="IPR002550">
    <property type="entry name" value="CNNM"/>
</dbReference>
<protein>
    <submittedName>
        <fullName evidence="14">Hemolysin family protein</fullName>
    </submittedName>
</protein>
<sequence length="462" mass="52248">MDSPGNSITAQLVIIIILTTINAFFAAAEIAFVSINQSKMRTLAEEDNNPRAQRVLRLIDKADDFLATIQVAITFAGFLSSASAATSFATYIEHWLPTFPGSNTLAIVCVTLILSYLSLVFGELYPKQIALQMPEQTAMATSWLVEKVQLLFKPFVSFLSLSTGLLKKITPINFSEQTKKFTREEMVAILTQSQAQGAIDLAEYAMLEGVLSLDSKLAREVMVPRTDTEMLDIEDDYEDILEEILQSPYSRLPIYREDKDNVIGVIHVKQLLKAARQDGFDHIDFLEIANEPLFVPSTVYIDDLLLEFRQEETHLAILRDEYGGVEGIVTLEDLIEEIVGDINDETDVTAVQVRKIDDNNYYINGTLSLEKFNHLFDEDLDSEDVETIAGLLIQVMGYVPDDDERVSVRINDYVLTTSNVENGRVRGIHVSHDPNYQLETNYSLREFEKENDRRENDYDLDN</sequence>
<dbReference type="AlphaFoldDB" id="A0AAJ1Q590"/>
<keyword evidence="5" id="KW-0677">Repeat</keyword>
<feature type="domain" description="CBS" evidence="12">
    <location>
        <begin position="288"/>
        <end position="345"/>
    </location>
</feature>
<keyword evidence="7 9" id="KW-0129">CBS domain</keyword>
<dbReference type="Pfam" id="PF03471">
    <property type="entry name" value="CorC_HlyC"/>
    <property type="match status" value="1"/>
</dbReference>
<dbReference type="PANTHER" id="PTHR43099">
    <property type="entry name" value="UPF0053 PROTEIN YRKA"/>
    <property type="match status" value="1"/>
</dbReference>
<comment type="caution">
    <text evidence="14">The sequence shown here is derived from an EMBL/GenBank/DDBJ whole genome shotgun (WGS) entry which is preliminary data.</text>
</comment>
<dbReference type="InterPro" id="IPR046342">
    <property type="entry name" value="CBS_dom_sf"/>
</dbReference>
<keyword evidence="4 10" id="KW-0812">Transmembrane</keyword>
<feature type="transmembrane region" description="Helical" evidence="11">
    <location>
        <begin position="104"/>
        <end position="125"/>
    </location>
</feature>
<dbReference type="InterPro" id="IPR036318">
    <property type="entry name" value="FAD-bd_PCMH-like_sf"/>
</dbReference>
<dbReference type="InterPro" id="IPR000644">
    <property type="entry name" value="CBS_dom"/>
</dbReference>
<evidence type="ECO:0000256" key="2">
    <source>
        <dbReference type="ARBA" id="ARBA00006337"/>
    </source>
</evidence>
<evidence type="ECO:0000256" key="10">
    <source>
        <dbReference type="PROSITE-ProRule" id="PRU01193"/>
    </source>
</evidence>
<evidence type="ECO:0000313" key="15">
    <source>
        <dbReference type="Proteomes" id="UP001229251"/>
    </source>
</evidence>
<evidence type="ECO:0000256" key="7">
    <source>
        <dbReference type="ARBA" id="ARBA00023122"/>
    </source>
</evidence>
<dbReference type="Pfam" id="PF00571">
    <property type="entry name" value="CBS"/>
    <property type="match status" value="2"/>
</dbReference>
<dbReference type="SMART" id="SM01091">
    <property type="entry name" value="CorC_HlyC"/>
    <property type="match status" value="1"/>
</dbReference>
<name>A0AAJ1Q590_9LACT</name>
<reference evidence="14" key="1">
    <citation type="submission" date="2023-05" db="EMBL/GenBank/DDBJ databases">
        <title>Cataloging the Phylogenetic Diversity of Human Bladder Bacteria.</title>
        <authorList>
            <person name="Du J."/>
        </authorList>
    </citation>
    <scope>NUCLEOTIDE SEQUENCE</scope>
    <source>
        <strain evidence="14">UMB1231</strain>
    </source>
</reference>
<accession>A0AAJ1Q590</accession>
<dbReference type="FunFam" id="3.10.580.10:FF:000002">
    <property type="entry name" value="Magnesium/cobalt efflux protein CorC"/>
    <property type="match status" value="1"/>
</dbReference>
<evidence type="ECO:0000256" key="5">
    <source>
        <dbReference type="ARBA" id="ARBA00022737"/>
    </source>
</evidence>
<keyword evidence="8 10" id="KW-0472">Membrane</keyword>
<dbReference type="Gene3D" id="3.30.465.10">
    <property type="match status" value="1"/>
</dbReference>
<dbReference type="InterPro" id="IPR005170">
    <property type="entry name" value="Transptr-assoc_dom"/>
</dbReference>
<dbReference type="PROSITE" id="PS51846">
    <property type="entry name" value="CNNM"/>
    <property type="match status" value="1"/>
</dbReference>
<evidence type="ECO:0000259" key="12">
    <source>
        <dbReference type="PROSITE" id="PS51371"/>
    </source>
</evidence>
<evidence type="ECO:0000256" key="3">
    <source>
        <dbReference type="ARBA" id="ARBA00022475"/>
    </source>
</evidence>
<dbReference type="SUPFAM" id="SSF56176">
    <property type="entry name" value="FAD-binding/transporter-associated domain-like"/>
    <property type="match status" value="1"/>
</dbReference>
<evidence type="ECO:0000256" key="1">
    <source>
        <dbReference type="ARBA" id="ARBA00004651"/>
    </source>
</evidence>
<feature type="domain" description="CNNM transmembrane" evidence="13">
    <location>
        <begin position="4"/>
        <end position="203"/>
    </location>
</feature>
<evidence type="ECO:0000256" key="6">
    <source>
        <dbReference type="ARBA" id="ARBA00022989"/>
    </source>
</evidence>
<dbReference type="Gene3D" id="3.10.580.10">
    <property type="entry name" value="CBS-domain"/>
    <property type="match status" value="1"/>
</dbReference>
<evidence type="ECO:0000259" key="13">
    <source>
        <dbReference type="PROSITE" id="PS51846"/>
    </source>
</evidence>
<dbReference type="SUPFAM" id="SSF54631">
    <property type="entry name" value="CBS-domain pair"/>
    <property type="match status" value="1"/>
</dbReference>
<feature type="domain" description="CBS" evidence="12">
    <location>
        <begin position="222"/>
        <end position="285"/>
    </location>
</feature>
<dbReference type="RefSeq" id="WP_006908358.1">
    <property type="nucleotide sequence ID" value="NZ_JASOOE010000012.1"/>
</dbReference>
<gene>
    <name evidence="14" type="ORF">QP433_06750</name>
</gene>
<dbReference type="InterPro" id="IPR016169">
    <property type="entry name" value="FAD-bd_PCMH_sub2"/>
</dbReference>
<comment type="similarity">
    <text evidence="2">Belongs to the UPF0053 family.</text>
</comment>
<keyword evidence="6 10" id="KW-1133">Transmembrane helix</keyword>
<dbReference type="GO" id="GO:0005886">
    <property type="term" value="C:plasma membrane"/>
    <property type="evidence" value="ECO:0007669"/>
    <property type="project" value="UniProtKB-SubCell"/>
</dbReference>
<dbReference type="PROSITE" id="PS51371">
    <property type="entry name" value="CBS"/>
    <property type="match status" value="2"/>
</dbReference>
<feature type="transmembrane region" description="Helical" evidence="11">
    <location>
        <begin position="12"/>
        <end position="33"/>
    </location>
</feature>
<dbReference type="Proteomes" id="UP001229251">
    <property type="component" value="Unassembled WGS sequence"/>
</dbReference>
<evidence type="ECO:0000313" key="14">
    <source>
        <dbReference type="EMBL" id="MDK7187675.1"/>
    </source>
</evidence>
<evidence type="ECO:0000256" key="8">
    <source>
        <dbReference type="ARBA" id="ARBA00023136"/>
    </source>
</evidence>
<keyword evidence="3" id="KW-1003">Cell membrane</keyword>